<evidence type="ECO:0000256" key="2">
    <source>
        <dbReference type="ARBA" id="ARBA00005979"/>
    </source>
</evidence>
<dbReference type="EMBL" id="SNAA01000001">
    <property type="protein sequence ID" value="TDL84119.1"/>
    <property type="molecule type" value="Genomic_DNA"/>
</dbReference>
<accession>A0A4V3BAQ5</accession>
<dbReference type="RefSeq" id="WP_133395218.1">
    <property type="nucleotide sequence ID" value="NZ_SNAA01000001.1"/>
</dbReference>
<evidence type="ECO:0000313" key="5">
    <source>
        <dbReference type="EMBL" id="TDL84119.1"/>
    </source>
</evidence>
<keyword evidence="3" id="KW-0560">Oxidoreductase</keyword>
<dbReference type="Proteomes" id="UP000295701">
    <property type="component" value="Unassembled WGS sequence"/>
</dbReference>
<dbReference type="GO" id="GO:0016628">
    <property type="term" value="F:oxidoreductase activity, acting on the CH-CH group of donors, NAD or NADP as acceptor"/>
    <property type="evidence" value="ECO:0007669"/>
    <property type="project" value="UniProtKB-ARBA"/>
</dbReference>
<dbReference type="GO" id="GO:0010181">
    <property type="term" value="F:FMN binding"/>
    <property type="evidence" value="ECO:0007669"/>
    <property type="project" value="InterPro"/>
</dbReference>
<dbReference type="CDD" id="cd02933">
    <property type="entry name" value="OYE_like_FMN"/>
    <property type="match status" value="1"/>
</dbReference>
<dbReference type="FunFam" id="3.20.20.70:FF:000059">
    <property type="entry name" value="N-ethylmaleimide reductase, FMN-linked"/>
    <property type="match status" value="1"/>
</dbReference>
<feature type="domain" description="NADH:flavin oxidoreductase/NADH oxidase N-terminal" evidence="4">
    <location>
        <begin position="7"/>
        <end position="339"/>
    </location>
</feature>
<name>A0A4V3BAQ5_9RHOB</name>
<evidence type="ECO:0000259" key="4">
    <source>
        <dbReference type="Pfam" id="PF00724"/>
    </source>
</evidence>
<dbReference type="AlphaFoldDB" id="A0A4V3BAQ5"/>
<evidence type="ECO:0000256" key="1">
    <source>
        <dbReference type="ARBA" id="ARBA00001917"/>
    </source>
</evidence>
<keyword evidence="6" id="KW-1185">Reference proteome</keyword>
<dbReference type="OrthoDB" id="9784632at2"/>
<reference evidence="5 6" key="1">
    <citation type="submission" date="2019-03" db="EMBL/GenBank/DDBJ databases">
        <title>Primorskyibacter sp. SS33 isolated from sediments.</title>
        <authorList>
            <person name="Xunke S."/>
        </authorList>
    </citation>
    <scope>NUCLEOTIDE SEQUENCE [LARGE SCALE GENOMIC DNA]</scope>
    <source>
        <strain evidence="5 6">SS33</strain>
    </source>
</reference>
<sequence length="366" mass="40235">MTDLSRLFAPVAMGALDLPNRVLMAPLTRNRSQEDGTPRDWAQTYYAQRASAGLIVSEATQVDPTGKGYIDTPGIHADSHVAAWRKITEAVHANGGRIFCQLWHVGRISHVSLQPEGAAPLAPSAIRAETKTFTRNGFEDCSEPQTMTTDQIAAMVDAYRDGARRALEAGFDGVEIHAANGYLIDQFLQDSTNKREDGYGGSIENRLRFLREVIGAVAEVCPRERTGIRFSPLGQANDISDSDREALFTEAYKLADAERLVYIHTIEQFRGADTPDADRALLRRLRGHYSGPYIANGDLSAEAAAEMIARGDCEAVTFGRAFIANPDLPERFRTGAPLNPQDEDTFYGGDERGYTDYPFLDSIGRV</sequence>
<dbReference type="InterPro" id="IPR001155">
    <property type="entry name" value="OxRdtase_FMN_N"/>
</dbReference>
<protein>
    <submittedName>
        <fullName evidence="5">Alkene reductase</fullName>
    </submittedName>
</protein>
<dbReference type="Pfam" id="PF00724">
    <property type="entry name" value="Oxidored_FMN"/>
    <property type="match status" value="1"/>
</dbReference>
<dbReference type="InterPro" id="IPR045247">
    <property type="entry name" value="Oye-like"/>
</dbReference>
<organism evidence="5 6">
    <name type="scientific">Palleronia sediminis</name>
    <dbReference type="NCBI Taxonomy" id="2547833"/>
    <lineage>
        <taxon>Bacteria</taxon>
        <taxon>Pseudomonadati</taxon>
        <taxon>Pseudomonadota</taxon>
        <taxon>Alphaproteobacteria</taxon>
        <taxon>Rhodobacterales</taxon>
        <taxon>Roseobacteraceae</taxon>
        <taxon>Palleronia</taxon>
    </lineage>
</organism>
<gene>
    <name evidence="5" type="ORF">E2L08_01205</name>
</gene>
<comment type="cofactor">
    <cofactor evidence="1">
        <name>FMN</name>
        <dbReference type="ChEBI" id="CHEBI:58210"/>
    </cofactor>
</comment>
<dbReference type="Gene3D" id="3.20.20.70">
    <property type="entry name" value="Aldolase class I"/>
    <property type="match status" value="1"/>
</dbReference>
<evidence type="ECO:0000256" key="3">
    <source>
        <dbReference type="ARBA" id="ARBA00023002"/>
    </source>
</evidence>
<comment type="caution">
    <text evidence="5">The sequence shown here is derived from an EMBL/GenBank/DDBJ whole genome shotgun (WGS) entry which is preliminary data.</text>
</comment>
<dbReference type="GO" id="GO:0005829">
    <property type="term" value="C:cytosol"/>
    <property type="evidence" value="ECO:0007669"/>
    <property type="project" value="TreeGrafter"/>
</dbReference>
<proteinExistence type="inferred from homology"/>
<dbReference type="PANTHER" id="PTHR22893:SF91">
    <property type="entry name" value="NADPH DEHYDROGENASE 2-RELATED"/>
    <property type="match status" value="1"/>
</dbReference>
<comment type="similarity">
    <text evidence="2">Belongs to the NADH:flavin oxidoreductase/NADH oxidase family.</text>
</comment>
<dbReference type="PANTHER" id="PTHR22893">
    <property type="entry name" value="NADH OXIDOREDUCTASE-RELATED"/>
    <property type="match status" value="1"/>
</dbReference>
<evidence type="ECO:0000313" key="6">
    <source>
        <dbReference type="Proteomes" id="UP000295701"/>
    </source>
</evidence>
<dbReference type="SUPFAM" id="SSF51395">
    <property type="entry name" value="FMN-linked oxidoreductases"/>
    <property type="match status" value="1"/>
</dbReference>
<dbReference type="InterPro" id="IPR013785">
    <property type="entry name" value="Aldolase_TIM"/>
</dbReference>